<keyword evidence="8" id="KW-0028">Amino-acid biosynthesis</keyword>
<dbReference type="HAMAP" id="MF_01024">
    <property type="entry name" value="HisD"/>
    <property type="match status" value="1"/>
</dbReference>
<accession>I8UJM3</accession>
<sequence>MKILRTGDALTVTRNLEDNIDSEREAVQRILASVKKEGDAALLEWTKTFDHVTLSSLQVSEQEIKEAYEAIDQKTITLIKEAAQNIETYHKNQVRASWFMTNEEGTLLGQKVTPLAAAGVYVPGGTAAYPSSVLMGVIPAKVAGVSRIVLTSPPMRNGKLTPAVIVAANECGVHEMYKVGGAQAIGALAYGTQSIAAVDKIVGPGNLYVALAKKEVFGTVGIDALAGPSEIAILADETANAAYVAADLLSQAEHDVRAAAVLVTTSETLAQEVKQHVALQLEQLPRRAIAAQALDTYGLIYVASSIEEGINIINELAPEHLEIMTRDPYQELASIKHAGAIFLGRYSSEPVGDYFAGSNHVLPTSGSARFSSGLSVDDFVKKSSVIAYSQQALKHHGEKIAAFARLEGLEAHARAVELRLEEQ</sequence>
<evidence type="ECO:0000256" key="7">
    <source>
        <dbReference type="ARBA" id="ARBA00049489"/>
    </source>
</evidence>
<dbReference type="EMBL" id="AKKV01000019">
    <property type="protein sequence ID" value="EIT87013.1"/>
    <property type="molecule type" value="Genomic_DNA"/>
</dbReference>
<dbReference type="FunFam" id="3.40.50.1980:FF:000001">
    <property type="entry name" value="Histidinol dehydrogenase"/>
    <property type="match status" value="1"/>
</dbReference>
<feature type="binding site" evidence="8 12">
    <location>
        <position position="412"/>
    </location>
    <ligand>
        <name>substrate</name>
    </ligand>
</feature>
<evidence type="ECO:0000256" key="4">
    <source>
        <dbReference type="ARBA" id="ARBA00022723"/>
    </source>
</evidence>
<dbReference type="InterPro" id="IPR012131">
    <property type="entry name" value="Hstdl_DH"/>
</dbReference>
<evidence type="ECO:0000313" key="16">
    <source>
        <dbReference type="Proteomes" id="UP000004080"/>
    </source>
</evidence>
<feature type="binding site" evidence="8 11">
    <location>
        <position position="121"/>
    </location>
    <ligand>
        <name>NAD(+)</name>
        <dbReference type="ChEBI" id="CHEBI:57540"/>
    </ligand>
</feature>
<feature type="binding site" evidence="8 11">
    <location>
        <position position="183"/>
    </location>
    <ligand>
        <name>NAD(+)</name>
        <dbReference type="ChEBI" id="CHEBI:57540"/>
    </ligand>
</feature>
<protein>
    <recommendedName>
        <fullName evidence="3 8">Histidinol dehydrogenase</fullName>
        <shortName evidence="8">HDH</shortName>
        <ecNumber evidence="3 8">1.1.1.23</ecNumber>
    </recommendedName>
</protein>
<dbReference type="GO" id="GO:0000105">
    <property type="term" value="P:L-histidine biosynthetic process"/>
    <property type="evidence" value="ECO:0007669"/>
    <property type="project" value="UniProtKB-UniRule"/>
</dbReference>
<dbReference type="GO" id="GO:0005829">
    <property type="term" value="C:cytosol"/>
    <property type="evidence" value="ECO:0007669"/>
    <property type="project" value="TreeGrafter"/>
</dbReference>
<dbReference type="eggNOG" id="COG0141">
    <property type="taxonomic scope" value="Bacteria"/>
</dbReference>
<dbReference type="PIRSF" id="PIRSF000099">
    <property type="entry name" value="Histidinol_dh"/>
    <property type="match status" value="1"/>
</dbReference>
<reference evidence="15 16" key="1">
    <citation type="journal article" date="2012" name="J. Bacteriol.">
        <title>Genome of Bacillus macauensis ZFHKF-1, a Long-Chain-Forming Bacterium.</title>
        <authorList>
            <person name="Cai L."/>
            <person name="Zhang T."/>
        </authorList>
    </citation>
    <scope>NUCLEOTIDE SEQUENCE [LARGE SCALE GENOMIC DNA]</scope>
    <source>
        <strain evidence="15 16">ZFHKF-1</strain>
    </source>
</reference>
<feature type="binding site" evidence="8 13">
    <location>
        <position position="412"/>
    </location>
    <ligand>
        <name>Zn(2+)</name>
        <dbReference type="ChEBI" id="CHEBI:29105"/>
    </ligand>
</feature>
<dbReference type="GO" id="GO:0008270">
    <property type="term" value="F:zinc ion binding"/>
    <property type="evidence" value="ECO:0007669"/>
    <property type="project" value="UniProtKB-UniRule"/>
</dbReference>
<dbReference type="NCBIfam" id="TIGR00069">
    <property type="entry name" value="hisD"/>
    <property type="match status" value="1"/>
</dbReference>
<proteinExistence type="inferred from homology"/>
<feature type="binding site" evidence="8 13">
    <location>
        <position position="254"/>
    </location>
    <ligand>
        <name>Zn(2+)</name>
        <dbReference type="ChEBI" id="CHEBI:29105"/>
    </ligand>
</feature>
<feature type="binding site" evidence="8 12">
    <location>
        <position position="254"/>
    </location>
    <ligand>
        <name>substrate</name>
    </ligand>
</feature>
<evidence type="ECO:0000256" key="8">
    <source>
        <dbReference type="HAMAP-Rule" id="MF_01024"/>
    </source>
</evidence>
<keyword evidence="8" id="KW-0368">Histidine biosynthesis</keyword>
<comment type="cofactor">
    <cofactor evidence="8 13">
        <name>Zn(2+)</name>
        <dbReference type="ChEBI" id="CHEBI:29105"/>
    </cofactor>
    <text evidence="8 13">Binds 1 zinc ion per subunit.</text>
</comment>
<dbReference type="Gene3D" id="3.40.50.1980">
    <property type="entry name" value="Nitrogenase molybdenum iron protein domain"/>
    <property type="match status" value="2"/>
</dbReference>
<dbReference type="Proteomes" id="UP000004080">
    <property type="component" value="Unassembled WGS sequence"/>
</dbReference>
<evidence type="ECO:0000256" key="1">
    <source>
        <dbReference type="ARBA" id="ARBA00003850"/>
    </source>
</evidence>
<keyword evidence="6 8" id="KW-0560">Oxidoreductase</keyword>
<dbReference type="PROSITE" id="PS00611">
    <property type="entry name" value="HISOL_DEHYDROGENASE"/>
    <property type="match status" value="1"/>
</dbReference>
<comment type="similarity">
    <text evidence="2 8 9 14">Belongs to the histidinol dehydrogenase family.</text>
</comment>
<feature type="binding site" evidence="8 12">
    <location>
        <position position="251"/>
    </location>
    <ligand>
        <name>substrate</name>
    </ligand>
</feature>
<dbReference type="FunFam" id="3.40.50.1980:FF:000026">
    <property type="entry name" value="Histidinol dehydrogenase"/>
    <property type="match status" value="1"/>
</dbReference>
<evidence type="ECO:0000256" key="10">
    <source>
        <dbReference type="PIRSR" id="PIRSR000099-1"/>
    </source>
</evidence>
<feature type="binding site" evidence="8 13">
    <location>
        <position position="353"/>
    </location>
    <ligand>
        <name>Zn(2+)</name>
        <dbReference type="ChEBI" id="CHEBI:29105"/>
    </ligand>
</feature>
<dbReference type="PRINTS" id="PR00083">
    <property type="entry name" value="HOLDHDRGNASE"/>
</dbReference>
<evidence type="ECO:0000256" key="3">
    <source>
        <dbReference type="ARBA" id="ARBA00012965"/>
    </source>
</evidence>
<dbReference type="RefSeq" id="WP_007200525.1">
    <property type="nucleotide sequence ID" value="NZ_AKKV01000019.1"/>
</dbReference>
<dbReference type="InterPro" id="IPR022695">
    <property type="entry name" value="Histidinol_DH_monofunct"/>
</dbReference>
<comment type="pathway">
    <text evidence="8">Amino-acid biosynthesis; L-histidine biosynthesis; L-histidine from 5-phospho-alpha-D-ribose 1-diphosphate: step 9/9.</text>
</comment>
<evidence type="ECO:0000256" key="14">
    <source>
        <dbReference type="RuleBase" id="RU004175"/>
    </source>
</evidence>
<dbReference type="OrthoDB" id="9805269at2"/>
<dbReference type="EC" id="1.1.1.23" evidence="3 8"/>
<feature type="binding site" evidence="8 12">
    <location>
        <position position="407"/>
    </location>
    <ligand>
        <name>substrate</name>
    </ligand>
</feature>
<dbReference type="GO" id="GO:0051287">
    <property type="term" value="F:NAD binding"/>
    <property type="evidence" value="ECO:0007669"/>
    <property type="project" value="InterPro"/>
</dbReference>
<dbReference type="SUPFAM" id="SSF53720">
    <property type="entry name" value="ALDH-like"/>
    <property type="match status" value="1"/>
</dbReference>
<feature type="active site" description="Proton acceptor" evidence="8 10">
    <location>
        <position position="319"/>
    </location>
</feature>
<dbReference type="UniPathway" id="UPA00031">
    <property type="reaction ID" value="UER00014"/>
</dbReference>
<comment type="caution">
    <text evidence="15">The sequence shown here is derived from an EMBL/GenBank/DDBJ whole genome shotgun (WGS) entry which is preliminary data.</text>
</comment>
<evidence type="ECO:0000313" key="15">
    <source>
        <dbReference type="EMBL" id="EIT87013.1"/>
    </source>
</evidence>
<feature type="binding site" evidence="8 12">
    <location>
        <position position="229"/>
    </location>
    <ligand>
        <name>substrate</name>
    </ligand>
</feature>
<dbReference type="Pfam" id="PF00815">
    <property type="entry name" value="Histidinol_dh"/>
    <property type="match status" value="1"/>
</dbReference>
<dbReference type="STRING" id="1196324.A374_02129"/>
<keyword evidence="5 8" id="KW-0862">Zinc</keyword>
<keyword evidence="4 8" id="KW-0479">Metal-binding</keyword>
<feature type="binding site" evidence="8 11">
    <location>
        <position position="206"/>
    </location>
    <ligand>
        <name>NAD(+)</name>
        <dbReference type="ChEBI" id="CHEBI:57540"/>
    </ligand>
</feature>
<comment type="catalytic activity">
    <reaction evidence="7 8">
        <text>L-histidinol + 2 NAD(+) + H2O = L-histidine + 2 NADH + 3 H(+)</text>
        <dbReference type="Rhea" id="RHEA:20641"/>
        <dbReference type="ChEBI" id="CHEBI:15377"/>
        <dbReference type="ChEBI" id="CHEBI:15378"/>
        <dbReference type="ChEBI" id="CHEBI:57540"/>
        <dbReference type="ChEBI" id="CHEBI:57595"/>
        <dbReference type="ChEBI" id="CHEBI:57699"/>
        <dbReference type="ChEBI" id="CHEBI:57945"/>
        <dbReference type="EC" id="1.1.1.23"/>
    </reaction>
</comment>
<dbReference type="CDD" id="cd06572">
    <property type="entry name" value="Histidinol_dh"/>
    <property type="match status" value="1"/>
</dbReference>
<dbReference type="PANTHER" id="PTHR21256:SF2">
    <property type="entry name" value="HISTIDINE BIOSYNTHESIS TRIFUNCTIONAL PROTEIN"/>
    <property type="match status" value="1"/>
</dbReference>
<evidence type="ECO:0000256" key="12">
    <source>
        <dbReference type="PIRSR" id="PIRSR000099-3"/>
    </source>
</evidence>
<dbReference type="Gene3D" id="1.20.5.1300">
    <property type="match status" value="1"/>
</dbReference>
<name>I8UJM3_9BACL</name>
<feature type="binding site" evidence="8 13">
    <location>
        <position position="251"/>
    </location>
    <ligand>
        <name>Zn(2+)</name>
        <dbReference type="ChEBI" id="CHEBI:29105"/>
    </ligand>
</feature>
<gene>
    <name evidence="8 15" type="primary">hisD</name>
    <name evidence="15" type="ORF">A374_02129</name>
</gene>
<dbReference type="InterPro" id="IPR001692">
    <property type="entry name" value="Histidinol_DH_CS"/>
</dbReference>
<comment type="function">
    <text evidence="1 8">Catalyzes the sequential NAD-dependent oxidations of L-histidinol to L-histidinaldehyde and then to L-histidine.</text>
</comment>
<evidence type="ECO:0000256" key="11">
    <source>
        <dbReference type="PIRSR" id="PIRSR000099-2"/>
    </source>
</evidence>
<keyword evidence="8 11" id="KW-0520">NAD</keyword>
<dbReference type="AlphaFoldDB" id="I8UJM3"/>
<evidence type="ECO:0000256" key="13">
    <source>
        <dbReference type="PIRSR" id="PIRSR000099-4"/>
    </source>
</evidence>
<dbReference type="PANTHER" id="PTHR21256">
    <property type="entry name" value="HISTIDINOL DEHYDROGENASE HDH"/>
    <property type="match status" value="1"/>
</dbReference>
<feature type="binding site" evidence="8 12">
    <location>
        <position position="320"/>
    </location>
    <ligand>
        <name>substrate</name>
    </ligand>
</feature>
<dbReference type="PATRIC" id="fig|1196324.3.peg.426"/>
<feature type="active site" description="Proton acceptor" evidence="8 10">
    <location>
        <position position="320"/>
    </location>
</feature>
<evidence type="ECO:0000256" key="5">
    <source>
        <dbReference type="ARBA" id="ARBA00022833"/>
    </source>
</evidence>
<dbReference type="InterPro" id="IPR016161">
    <property type="entry name" value="Ald_DH/histidinol_DH"/>
</dbReference>
<evidence type="ECO:0000256" key="9">
    <source>
        <dbReference type="PIRNR" id="PIRNR000099"/>
    </source>
</evidence>
<organism evidence="15 16">
    <name type="scientific">Fictibacillus macauensis ZFHKF-1</name>
    <dbReference type="NCBI Taxonomy" id="1196324"/>
    <lineage>
        <taxon>Bacteria</taxon>
        <taxon>Bacillati</taxon>
        <taxon>Bacillota</taxon>
        <taxon>Bacilli</taxon>
        <taxon>Bacillales</taxon>
        <taxon>Fictibacillaceae</taxon>
        <taxon>Fictibacillus</taxon>
    </lineage>
</organism>
<evidence type="ECO:0000256" key="2">
    <source>
        <dbReference type="ARBA" id="ARBA00010178"/>
    </source>
</evidence>
<evidence type="ECO:0000256" key="6">
    <source>
        <dbReference type="ARBA" id="ARBA00023002"/>
    </source>
</evidence>
<keyword evidence="16" id="KW-1185">Reference proteome</keyword>
<dbReference type="GO" id="GO:0004399">
    <property type="term" value="F:histidinol dehydrogenase activity"/>
    <property type="evidence" value="ECO:0007669"/>
    <property type="project" value="UniProtKB-UniRule"/>
</dbReference>
<feature type="binding site" evidence="8 12">
    <location>
        <position position="353"/>
    </location>
    <ligand>
        <name>substrate</name>
    </ligand>
</feature>